<proteinExistence type="inferred from homology"/>
<dbReference type="RefSeq" id="WP_017872465.1">
    <property type="nucleotide sequence ID" value="NZ_CP187957.1"/>
</dbReference>
<feature type="transmembrane region" description="Helical" evidence="7">
    <location>
        <begin position="12"/>
        <end position="34"/>
    </location>
</feature>
<evidence type="ECO:0000259" key="8">
    <source>
        <dbReference type="PROSITE" id="PS50928"/>
    </source>
</evidence>
<feature type="transmembrane region" description="Helical" evidence="7">
    <location>
        <begin position="108"/>
        <end position="128"/>
    </location>
</feature>
<reference evidence="9" key="1">
    <citation type="journal article" date="2020" name="mSystems">
        <title>Genome- and Community-Level Interaction Insights into Carbon Utilization and Element Cycling Functions of Hydrothermarchaeota in Hydrothermal Sediment.</title>
        <authorList>
            <person name="Zhou Z."/>
            <person name="Liu Y."/>
            <person name="Xu W."/>
            <person name="Pan J."/>
            <person name="Luo Z.H."/>
            <person name="Li M."/>
        </authorList>
    </citation>
    <scope>NUCLEOTIDE SEQUENCE [LARGE SCALE GENOMIC DNA]</scope>
    <source>
        <strain evidence="9">SpSt-82</strain>
    </source>
</reference>
<evidence type="ECO:0000256" key="7">
    <source>
        <dbReference type="RuleBase" id="RU363032"/>
    </source>
</evidence>
<sequence length="275" mass="30919">MREEAKIVIRRVVFLVVALGITLAFMFPLVWVVLASLKTRLEIFVLPPKWIFLPTLQNYRDILHSDFLYQLKNSLLVAAISTGVSLVFGSLTAYGFSRYPIRGSDNILFWILSLRMLPPIAVVIPFYLLFRSLGLLDTTLALVLVYCIFNISFSIWVLKGFFDEIPIELEEAAKLDGYSPAQVFFRVSLPLVRPGLATTAIFCLIQSLNEFLVALTLTTRKAVTAPVGLAKLQTFLGTDWGRISAAAVIFMVPVVVFTVFVRNELIRGMSFGRMR</sequence>
<comment type="similarity">
    <text evidence="7">Belongs to the binding-protein-dependent transport system permease family.</text>
</comment>
<keyword evidence="4 7" id="KW-0812">Transmembrane</keyword>
<evidence type="ECO:0000256" key="2">
    <source>
        <dbReference type="ARBA" id="ARBA00022448"/>
    </source>
</evidence>
<dbReference type="PROSITE" id="PS50928">
    <property type="entry name" value="ABC_TM1"/>
    <property type="match status" value="1"/>
</dbReference>
<feature type="transmembrane region" description="Helical" evidence="7">
    <location>
        <begin position="75"/>
        <end position="96"/>
    </location>
</feature>
<dbReference type="GO" id="GO:0055085">
    <property type="term" value="P:transmembrane transport"/>
    <property type="evidence" value="ECO:0007669"/>
    <property type="project" value="InterPro"/>
</dbReference>
<dbReference type="SUPFAM" id="SSF161098">
    <property type="entry name" value="MetI-like"/>
    <property type="match status" value="1"/>
</dbReference>
<dbReference type="CDD" id="cd06261">
    <property type="entry name" value="TM_PBP2"/>
    <property type="match status" value="1"/>
</dbReference>
<organism evidence="9">
    <name type="scientific">Candidatus Caldatribacterium saccharofermentans</name>
    <dbReference type="NCBI Taxonomy" id="1454753"/>
    <lineage>
        <taxon>Bacteria</taxon>
        <taxon>Pseudomonadati</taxon>
        <taxon>Atribacterota</taxon>
        <taxon>Atribacteria</taxon>
        <taxon>Atribacterales</taxon>
        <taxon>Candidatus Caldatribacteriaceae</taxon>
        <taxon>Candidatus Caldatribacterium</taxon>
    </lineage>
</organism>
<feature type="transmembrane region" description="Helical" evidence="7">
    <location>
        <begin position="140"/>
        <end position="162"/>
    </location>
</feature>
<comment type="subcellular location">
    <subcellularLocation>
        <location evidence="1 7">Cell membrane</location>
        <topology evidence="1 7">Multi-pass membrane protein</topology>
    </subcellularLocation>
</comment>
<name>A0A7V4TGN3_9BACT</name>
<dbReference type="AlphaFoldDB" id="A0A7V4TGN3"/>
<evidence type="ECO:0000256" key="4">
    <source>
        <dbReference type="ARBA" id="ARBA00022692"/>
    </source>
</evidence>
<dbReference type="EMBL" id="DTIY01000043">
    <property type="protein sequence ID" value="HGY39510.1"/>
    <property type="molecule type" value="Genomic_DNA"/>
</dbReference>
<evidence type="ECO:0000313" key="9">
    <source>
        <dbReference type="EMBL" id="HGY39510.1"/>
    </source>
</evidence>
<dbReference type="GO" id="GO:0005886">
    <property type="term" value="C:plasma membrane"/>
    <property type="evidence" value="ECO:0007669"/>
    <property type="project" value="UniProtKB-SubCell"/>
</dbReference>
<keyword evidence="5 7" id="KW-1133">Transmembrane helix</keyword>
<keyword evidence="6 7" id="KW-0472">Membrane</keyword>
<evidence type="ECO:0000256" key="5">
    <source>
        <dbReference type="ARBA" id="ARBA00022989"/>
    </source>
</evidence>
<gene>
    <name evidence="9" type="ORF">ENW11_06895</name>
</gene>
<evidence type="ECO:0000256" key="6">
    <source>
        <dbReference type="ARBA" id="ARBA00023136"/>
    </source>
</evidence>
<evidence type="ECO:0000256" key="1">
    <source>
        <dbReference type="ARBA" id="ARBA00004651"/>
    </source>
</evidence>
<evidence type="ECO:0000256" key="3">
    <source>
        <dbReference type="ARBA" id="ARBA00022475"/>
    </source>
</evidence>
<dbReference type="PANTHER" id="PTHR32243:SF52">
    <property type="entry name" value="ABC TRANSPORTER PERMEASE PROTEIN"/>
    <property type="match status" value="1"/>
</dbReference>
<feature type="transmembrane region" description="Helical" evidence="7">
    <location>
        <begin position="243"/>
        <end position="265"/>
    </location>
</feature>
<dbReference type="InterPro" id="IPR050901">
    <property type="entry name" value="BP-dep_ABC_trans_perm"/>
</dbReference>
<feature type="transmembrane region" description="Helical" evidence="7">
    <location>
        <begin position="183"/>
        <end position="208"/>
    </location>
</feature>
<keyword evidence="2 7" id="KW-0813">Transport</keyword>
<accession>A0A7V4TGN3</accession>
<comment type="caution">
    <text evidence="9">The sequence shown here is derived from an EMBL/GenBank/DDBJ whole genome shotgun (WGS) entry which is preliminary data.</text>
</comment>
<dbReference type="InterPro" id="IPR000515">
    <property type="entry name" value="MetI-like"/>
</dbReference>
<dbReference type="InterPro" id="IPR035906">
    <property type="entry name" value="MetI-like_sf"/>
</dbReference>
<feature type="domain" description="ABC transmembrane type-1" evidence="8">
    <location>
        <begin position="71"/>
        <end position="261"/>
    </location>
</feature>
<dbReference type="Pfam" id="PF00528">
    <property type="entry name" value="BPD_transp_1"/>
    <property type="match status" value="1"/>
</dbReference>
<dbReference type="Gene3D" id="1.10.3720.10">
    <property type="entry name" value="MetI-like"/>
    <property type="match status" value="1"/>
</dbReference>
<protein>
    <submittedName>
        <fullName evidence="9">Carbohydrate ABC transporter permease</fullName>
    </submittedName>
</protein>
<keyword evidence="3" id="KW-1003">Cell membrane</keyword>
<dbReference type="PANTHER" id="PTHR32243">
    <property type="entry name" value="MALTOSE TRANSPORT SYSTEM PERMEASE-RELATED"/>
    <property type="match status" value="1"/>
</dbReference>